<accession>A0ABS4AAK2</accession>
<evidence type="ECO:0000313" key="1">
    <source>
        <dbReference type="EMBL" id="MBP0444035.1"/>
    </source>
</evidence>
<evidence type="ECO:0000313" key="2">
    <source>
        <dbReference type="Proteomes" id="UP000681594"/>
    </source>
</evidence>
<sequence length="497" mass="52596">MYFEFGQALQAGLDCAGDITPDQGAVFGWVRHRAGEVLDLRVEGSPGEPVETLLLDIHPRRDVEAPEGMAVSGFSLVHDIPRHAAGRLLIIGASGEMLAGQEVAIDLLAYDLPVDVEAVTLNREWGASYQLLHGSARNPERVKTLEAEGGPPGIFRAWLDRLPRMSGRADWFMEFRRVSALRLPGGEIVVSGGFNLPHEPGERAATMGCALVRRRGGNLDVLPLIGERRAPLEAGFALVGVVDAPADAVVEAVIQIRRGEQSWWFRAEAAPGTLPEFLDALSLSGVDLPAADQGALHGWVRQALSDRGETLRAQLAAMALAATPAVPGGTALLFDINDDYASRVISLIAPQLEARFGRVILSGDMASRAAAGLMRRGHMEVSVEGGARAALEAAARDPGPVAPIDTASLVDAAIEGNPARLTANALPSDRLPMIVALHGMAGVGEMENTLRRVVALMGGTDPSALPMPTQRPDAVGGLVAEHLQGLWEMVPVSGTPR</sequence>
<gene>
    <name evidence="1" type="ORF">J8J14_04525</name>
</gene>
<dbReference type="RefSeq" id="WP_209378256.1">
    <property type="nucleotide sequence ID" value="NZ_JAGIZB010000003.1"/>
</dbReference>
<keyword evidence="2" id="KW-1185">Reference proteome</keyword>
<dbReference type="EMBL" id="JAGIZB010000003">
    <property type="protein sequence ID" value="MBP0444035.1"/>
    <property type="molecule type" value="Genomic_DNA"/>
</dbReference>
<dbReference type="Proteomes" id="UP000681594">
    <property type="component" value="Unassembled WGS sequence"/>
</dbReference>
<reference evidence="1 2" key="1">
    <citation type="submission" date="2021-03" db="EMBL/GenBank/DDBJ databases">
        <authorList>
            <person name="So Y."/>
        </authorList>
    </citation>
    <scope>NUCLEOTIDE SEQUENCE [LARGE SCALE GENOMIC DNA]</scope>
    <source>
        <strain evidence="1 2">SSH11</strain>
    </source>
</reference>
<protein>
    <submittedName>
        <fullName evidence="1">Uncharacterized protein</fullName>
    </submittedName>
</protein>
<name>A0ABS4AAK2_9PROT</name>
<organism evidence="1 2">
    <name type="scientific">Pararoseomonas baculiformis</name>
    <dbReference type="NCBI Taxonomy" id="2820812"/>
    <lineage>
        <taxon>Bacteria</taxon>
        <taxon>Pseudomonadati</taxon>
        <taxon>Pseudomonadota</taxon>
        <taxon>Alphaproteobacteria</taxon>
        <taxon>Acetobacterales</taxon>
        <taxon>Acetobacteraceae</taxon>
        <taxon>Pararoseomonas</taxon>
    </lineage>
</organism>
<comment type="caution">
    <text evidence="1">The sequence shown here is derived from an EMBL/GenBank/DDBJ whole genome shotgun (WGS) entry which is preliminary data.</text>
</comment>
<proteinExistence type="predicted"/>